<evidence type="ECO:0000256" key="1">
    <source>
        <dbReference type="SAM" id="Phobius"/>
    </source>
</evidence>
<protein>
    <submittedName>
        <fullName evidence="2">DUF445 domain-containing protein</fullName>
    </submittedName>
</protein>
<keyword evidence="3" id="KW-1185">Reference proteome</keyword>
<proteinExistence type="predicted"/>
<feature type="transmembrane region" description="Helical" evidence="1">
    <location>
        <begin position="16"/>
        <end position="34"/>
    </location>
</feature>
<dbReference type="InterPro" id="IPR007383">
    <property type="entry name" value="DUF445"/>
</dbReference>
<dbReference type="PANTHER" id="PTHR38442">
    <property type="entry name" value="INNER MEMBRANE PROTEIN-RELATED"/>
    <property type="match status" value="1"/>
</dbReference>
<name>A0A2S0MPI9_9RHOB</name>
<dbReference type="AlphaFoldDB" id="A0A2S0MPI9"/>
<keyword evidence="1" id="KW-1133">Transmembrane helix</keyword>
<keyword evidence="1" id="KW-0472">Membrane</keyword>
<accession>A0A2S0MPI9</accession>
<gene>
    <name evidence="2" type="ORF">C6Y53_08920</name>
</gene>
<dbReference type="EMBL" id="CP027665">
    <property type="protein sequence ID" value="AVO37809.1"/>
    <property type="molecule type" value="Genomic_DNA"/>
</dbReference>
<reference evidence="3" key="1">
    <citation type="submission" date="2018-03" db="EMBL/GenBank/DDBJ databases">
        <title>Genomic analysis of the strain SH-1 isolated from shrimp intestine.</title>
        <authorList>
            <person name="Kim Y.-S."/>
            <person name="Kim S.-E."/>
            <person name="Kim K.-H."/>
        </authorList>
    </citation>
    <scope>NUCLEOTIDE SEQUENCE [LARGE SCALE GENOMIC DNA]</scope>
    <source>
        <strain evidence="3">SH-1</strain>
    </source>
</reference>
<dbReference type="PANTHER" id="PTHR38442:SF1">
    <property type="entry name" value="INNER MEMBRANE PROTEIN"/>
    <property type="match status" value="1"/>
</dbReference>
<dbReference type="RefSeq" id="WP_106472127.1">
    <property type="nucleotide sequence ID" value="NZ_CP027665.1"/>
</dbReference>
<dbReference type="KEGG" id="thas:C6Y53_08920"/>
<evidence type="ECO:0000313" key="2">
    <source>
        <dbReference type="EMBL" id="AVO37809.1"/>
    </source>
</evidence>
<dbReference type="Pfam" id="PF04286">
    <property type="entry name" value="DUF445"/>
    <property type="match status" value="1"/>
</dbReference>
<organism evidence="2 3">
    <name type="scientific">Pukyongiella litopenaei</name>
    <dbReference type="NCBI Taxonomy" id="2605946"/>
    <lineage>
        <taxon>Bacteria</taxon>
        <taxon>Pseudomonadati</taxon>
        <taxon>Pseudomonadota</taxon>
        <taxon>Alphaproteobacteria</taxon>
        <taxon>Rhodobacterales</taxon>
        <taxon>Paracoccaceae</taxon>
        <taxon>Pukyongiella</taxon>
    </lineage>
</organism>
<dbReference type="GO" id="GO:0005886">
    <property type="term" value="C:plasma membrane"/>
    <property type="evidence" value="ECO:0007669"/>
    <property type="project" value="TreeGrafter"/>
</dbReference>
<evidence type="ECO:0000313" key="3">
    <source>
        <dbReference type="Proteomes" id="UP000237655"/>
    </source>
</evidence>
<keyword evidence="1" id="KW-0812">Transmembrane</keyword>
<sequence length="411" mass="44302">MAATGEPRRLTHLRRTATGILAALVAVFLATLAVPDPAGWVLFIRAVAEAGMVGGLADWFAVEAIFRHPLRIPIPHTALLRHRKDEAAENIGRFIEEYILVPEQIAENVKRIDPAARIADWLSDRDHADHIAGLILEGLDAVTAQGPQGRFARGVRKLVRALLRESRDNTELTQLLSDILQRGAGGRGFDQVIAQVADYVDDSRAHIAHLVRENSRWWVAAPVDNKVADLIVDAIVNLLGELSKPDTETRAQFEGLFREFVVDLERKGAVTAFLLGDDDGALDALADRITNAGAEVLGVLLNMRGPEGGNPVHGAVSDALGSVADMLRSDPGAARALNDRLLALVREISDSHRSTIGGYVADTLKSWDADLLIARVEAEVGSDLQFIRINGAILGGCIGGLIFALERILGA</sequence>
<dbReference type="Proteomes" id="UP000237655">
    <property type="component" value="Chromosome"/>
</dbReference>